<dbReference type="GO" id="GO:0005524">
    <property type="term" value="F:ATP binding"/>
    <property type="evidence" value="ECO:0007669"/>
    <property type="project" value="InterPro"/>
</dbReference>
<dbReference type="PANTHER" id="PTHR46411">
    <property type="entry name" value="FAMILY ATPASE, PUTATIVE-RELATED"/>
    <property type="match status" value="1"/>
</dbReference>
<dbReference type="EMBL" id="MU864008">
    <property type="protein sequence ID" value="KAK4195605.1"/>
    <property type="molecule type" value="Genomic_DNA"/>
</dbReference>
<dbReference type="Proteomes" id="UP001303160">
    <property type="component" value="Unassembled WGS sequence"/>
</dbReference>
<dbReference type="GO" id="GO:0016887">
    <property type="term" value="F:ATP hydrolysis activity"/>
    <property type="evidence" value="ECO:0007669"/>
    <property type="project" value="InterPro"/>
</dbReference>
<gene>
    <name evidence="3" type="ORF">QBC40DRAFT_352422</name>
</gene>
<evidence type="ECO:0000256" key="1">
    <source>
        <dbReference type="SAM" id="MobiDB-lite"/>
    </source>
</evidence>
<reference evidence="3" key="2">
    <citation type="submission" date="2023-05" db="EMBL/GenBank/DDBJ databases">
        <authorList>
            <consortium name="Lawrence Berkeley National Laboratory"/>
            <person name="Steindorff A."/>
            <person name="Hensen N."/>
            <person name="Bonometti L."/>
            <person name="Westerberg I."/>
            <person name="Brannstrom I.O."/>
            <person name="Guillou S."/>
            <person name="Cros-Aarteil S."/>
            <person name="Calhoun S."/>
            <person name="Haridas S."/>
            <person name="Kuo A."/>
            <person name="Mondo S."/>
            <person name="Pangilinan J."/>
            <person name="Riley R."/>
            <person name="Labutti K."/>
            <person name="Andreopoulos B."/>
            <person name="Lipzen A."/>
            <person name="Chen C."/>
            <person name="Yanf M."/>
            <person name="Daum C."/>
            <person name="Ng V."/>
            <person name="Clum A."/>
            <person name="Ohm R."/>
            <person name="Martin F."/>
            <person name="Silar P."/>
            <person name="Natvig D."/>
            <person name="Lalanne C."/>
            <person name="Gautier V."/>
            <person name="Ament-Velasquez S.L."/>
            <person name="Kruys A."/>
            <person name="Hutchinson M.I."/>
            <person name="Powell A.J."/>
            <person name="Barry K."/>
            <person name="Miller A.N."/>
            <person name="Grigoriev I.V."/>
            <person name="Debuchy R."/>
            <person name="Gladieux P."/>
            <person name="Thoren M.H."/>
            <person name="Johannesson H."/>
        </authorList>
    </citation>
    <scope>NUCLEOTIDE SEQUENCE</scope>
    <source>
        <strain evidence="3">CBS 315.58</strain>
    </source>
</reference>
<sequence length="864" mass="99015">MEATYSSHIHEQMTIATDTIAMPTSQVKGTDLPRVDVGSGDQTPEGGVQASPPTIEDTVQAATSALSKQKLIEWQESAPIYCTKNGRSHIALIDFGYDECPLCNQDLTDRRLKQPGGPEDGGDDDGQNSQHTRKEPSVFNIITVLKTSHLAQKHRYEFEIKDIVRKGILNNASISVNVLSTRITINSQPLIKVLGDHVDYYPGISFAGKVLELEEPYAVVAHHMAELEEYRASYHPDDDKGVDKTAPDLAFRHCDKKTFEHLGLMLNFVKTSVWKDRIQQEQDRHARNACTFQMLWLLFKPGDTVYVENRGQYSAFVVQEVGTDKSILSDIKYTYKSYQIALWSLRYDGRFVGRSSTQMIIPQFDGERQITELKVFPVRFIDKRDGGTLRSTLEKSGKRWYELLPGQQVHYRGEFVDRRRDNSNESHSRSDDDDDDEKPWFETMVRYLKGASRRDVIDAPRNSGPFDGRAYVDTGSFYSLFPRFAPKICDTDDTGEDLALCACSECYGRRAHPPLNFPWASYDLLDPMRDKDLTLQSSARGPNHRYLLCDSLLHGFILKTRSWQGLHVDNCLEPKVHVDAIDKLVMPASHKDMIKALVQKFTGPESVAAKSWRADYIENKGEGQIFLLHGGPGVGKTYTAECISEYTNRPLLSLTCGDIGTDEVRMEEELSKWFRLAEKWGAVMLIDEADVYLERRQATDLRRNSLVSVFLRCIEYYRGILFLTTNRIGYFDDAFISRIHVIIKYDALNEDDRRQIWTQFFDKLADEREDFIITRRAKHYVLEDDTIKNLEWNGREIRNAFQTAVALAEFRCLQSPDKSKSQYPTLDLKDFEQVCDMTRQFKEYLHDLHGLDEEGRAYNARARA</sequence>
<name>A0AAN6XA23_9PEZI</name>
<feature type="compositionally biased region" description="Basic and acidic residues" evidence="1">
    <location>
        <begin position="414"/>
        <end position="430"/>
    </location>
</feature>
<comment type="caution">
    <text evidence="3">The sequence shown here is derived from an EMBL/GenBank/DDBJ whole genome shotgun (WGS) entry which is preliminary data.</text>
</comment>
<feature type="region of interest" description="Disordered" evidence="1">
    <location>
        <begin position="111"/>
        <end position="133"/>
    </location>
</feature>
<dbReference type="Pfam" id="PF22942">
    <property type="entry name" value="DUF7025"/>
    <property type="match status" value="1"/>
</dbReference>
<evidence type="ECO:0000259" key="2">
    <source>
        <dbReference type="SMART" id="SM00382"/>
    </source>
</evidence>
<organism evidence="3 4">
    <name type="scientific">Triangularia verruculosa</name>
    <dbReference type="NCBI Taxonomy" id="2587418"/>
    <lineage>
        <taxon>Eukaryota</taxon>
        <taxon>Fungi</taxon>
        <taxon>Dikarya</taxon>
        <taxon>Ascomycota</taxon>
        <taxon>Pezizomycotina</taxon>
        <taxon>Sordariomycetes</taxon>
        <taxon>Sordariomycetidae</taxon>
        <taxon>Sordariales</taxon>
        <taxon>Podosporaceae</taxon>
        <taxon>Triangularia</taxon>
    </lineage>
</organism>
<dbReference type="InterPro" id="IPR054289">
    <property type="entry name" value="DUF7025"/>
</dbReference>
<dbReference type="Pfam" id="PF00004">
    <property type="entry name" value="AAA"/>
    <property type="match status" value="1"/>
</dbReference>
<dbReference type="SMART" id="SM00382">
    <property type="entry name" value="AAA"/>
    <property type="match status" value="1"/>
</dbReference>
<dbReference type="CDD" id="cd19481">
    <property type="entry name" value="RecA-like_protease"/>
    <property type="match status" value="1"/>
</dbReference>
<feature type="region of interest" description="Disordered" evidence="1">
    <location>
        <begin position="414"/>
        <end position="437"/>
    </location>
</feature>
<dbReference type="InterPro" id="IPR003959">
    <property type="entry name" value="ATPase_AAA_core"/>
</dbReference>
<dbReference type="Pfam" id="PF23232">
    <property type="entry name" value="AAA_lid_13"/>
    <property type="match status" value="1"/>
</dbReference>
<feature type="domain" description="AAA+ ATPase" evidence="2">
    <location>
        <begin position="622"/>
        <end position="749"/>
    </location>
</feature>
<dbReference type="InterPro" id="IPR003593">
    <property type="entry name" value="AAA+_ATPase"/>
</dbReference>
<reference evidence="3" key="1">
    <citation type="journal article" date="2023" name="Mol. Phylogenet. Evol.">
        <title>Genome-scale phylogeny and comparative genomics of the fungal order Sordariales.</title>
        <authorList>
            <person name="Hensen N."/>
            <person name="Bonometti L."/>
            <person name="Westerberg I."/>
            <person name="Brannstrom I.O."/>
            <person name="Guillou S."/>
            <person name="Cros-Aarteil S."/>
            <person name="Calhoun S."/>
            <person name="Haridas S."/>
            <person name="Kuo A."/>
            <person name="Mondo S."/>
            <person name="Pangilinan J."/>
            <person name="Riley R."/>
            <person name="LaButti K."/>
            <person name="Andreopoulos B."/>
            <person name="Lipzen A."/>
            <person name="Chen C."/>
            <person name="Yan M."/>
            <person name="Daum C."/>
            <person name="Ng V."/>
            <person name="Clum A."/>
            <person name="Steindorff A."/>
            <person name="Ohm R.A."/>
            <person name="Martin F."/>
            <person name="Silar P."/>
            <person name="Natvig D.O."/>
            <person name="Lalanne C."/>
            <person name="Gautier V."/>
            <person name="Ament-Velasquez S.L."/>
            <person name="Kruys A."/>
            <person name="Hutchinson M.I."/>
            <person name="Powell A.J."/>
            <person name="Barry K."/>
            <person name="Miller A.N."/>
            <person name="Grigoriev I.V."/>
            <person name="Debuchy R."/>
            <person name="Gladieux P."/>
            <person name="Hiltunen Thoren M."/>
            <person name="Johannesson H."/>
        </authorList>
    </citation>
    <scope>NUCLEOTIDE SEQUENCE</scope>
    <source>
        <strain evidence="3">CBS 315.58</strain>
    </source>
</reference>
<dbReference type="SUPFAM" id="SSF52540">
    <property type="entry name" value="P-loop containing nucleoside triphosphate hydrolases"/>
    <property type="match status" value="1"/>
</dbReference>
<protein>
    <recommendedName>
        <fullName evidence="2">AAA+ ATPase domain-containing protein</fullName>
    </recommendedName>
</protein>
<dbReference type="PANTHER" id="PTHR46411:SF4">
    <property type="entry name" value="AAA+ ATPASE DOMAIN-CONTAINING PROTEIN"/>
    <property type="match status" value="1"/>
</dbReference>
<dbReference type="InterPro" id="IPR027417">
    <property type="entry name" value="P-loop_NTPase"/>
</dbReference>
<keyword evidence="4" id="KW-1185">Reference proteome</keyword>
<proteinExistence type="predicted"/>
<dbReference type="InterPro" id="IPR056599">
    <property type="entry name" value="AAA_lid_fung"/>
</dbReference>
<feature type="region of interest" description="Disordered" evidence="1">
    <location>
        <begin position="29"/>
        <end position="53"/>
    </location>
</feature>
<dbReference type="Gene3D" id="3.40.50.300">
    <property type="entry name" value="P-loop containing nucleotide triphosphate hydrolases"/>
    <property type="match status" value="1"/>
</dbReference>
<dbReference type="AlphaFoldDB" id="A0AAN6XA23"/>
<accession>A0AAN6XA23</accession>
<evidence type="ECO:0000313" key="4">
    <source>
        <dbReference type="Proteomes" id="UP001303160"/>
    </source>
</evidence>
<evidence type="ECO:0000313" key="3">
    <source>
        <dbReference type="EMBL" id="KAK4195605.1"/>
    </source>
</evidence>